<keyword evidence="5" id="KW-1185">Reference proteome</keyword>
<gene>
    <name evidence="4" type="ORF">I316_07516</name>
</gene>
<keyword evidence="1" id="KW-0479">Metal-binding</keyword>
<sequence length="607" mass="66783">RTLKTRCDGQQPCDNCLSRKRDCKYLPSRRGGARVKKNVRTISHHTGLDGKHQRECLVPNRPLELPIESFITPGAGLRHVPDAFEQGSLVLDEMSFSRLLSSLESQVSSQVTPLVRMCPSNQAILEAYYIYVHPFFPILPPPRSTPADLTVSSTDNSVPPFKPSSPLALAIAAVIALIPCAEEGDYQSVQSVMSRRKFSQYLARSAVEIIENDASDAVDPSDALAAAERDCGSRFHPEVPQEYEEVIALNLLSFYEYAQMGNLKKSKARSGQALVAALDLDLHACPEDDIDIEVKARVWWMTYIAATQAAIVSNTVPNPMLFASTVTTRNPTLRSDVLAYGAFIDAQRLLLRCTRFAGELVSAVRANADLSHLGSQMIEMDGQVERALTVAESQILQGETSTPLDLNEQVVSRALWCMSRIKLNSARIKIHRYCAFTDDPLFSGKYCDLNPRSVTQLSSTPDQSQSADKSILELLSTTIDLFPFTRDQSSTTCLTCAFSIAQTFNDLPLPNPVGQWAAEPSHLASFLSILAPRMVPSLACCAMQCTYVLAKVIERIQPTVSNADHQPVNPAIESFVTRLKLGLRSISVVFDNYALAFEALGGMRGMF</sequence>
<proteinExistence type="predicted"/>
<dbReference type="CDD" id="cd00067">
    <property type="entry name" value="GAL4"/>
    <property type="match status" value="1"/>
</dbReference>
<dbReference type="GO" id="GO:0003677">
    <property type="term" value="F:DNA binding"/>
    <property type="evidence" value="ECO:0007669"/>
    <property type="project" value="InterPro"/>
</dbReference>
<dbReference type="InterPro" id="IPR007219">
    <property type="entry name" value="XnlR_reg_dom"/>
</dbReference>
<feature type="non-terminal residue" evidence="4">
    <location>
        <position position="1"/>
    </location>
</feature>
<reference evidence="4 5" key="1">
    <citation type="submission" date="2013-07" db="EMBL/GenBank/DDBJ databases">
        <title>The Genome Sequence of Cryptococcus heveanensis BCC8398.</title>
        <authorList>
            <consortium name="The Broad Institute Genome Sequencing Platform"/>
            <person name="Cuomo C."/>
            <person name="Litvintseva A."/>
            <person name="Chen Y."/>
            <person name="Heitman J."/>
            <person name="Sun S."/>
            <person name="Springer D."/>
            <person name="Dromer F."/>
            <person name="Young S.K."/>
            <person name="Zeng Q."/>
            <person name="Gargeya S."/>
            <person name="Fitzgerald M."/>
            <person name="Abouelleil A."/>
            <person name="Alvarado L."/>
            <person name="Berlin A.M."/>
            <person name="Chapman S.B."/>
            <person name="Dewar J."/>
            <person name="Goldberg J."/>
            <person name="Griggs A."/>
            <person name="Gujja S."/>
            <person name="Hansen M."/>
            <person name="Howarth C."/>
            <person name="Imamovic A."/>
            <person name="Larimer J."/>
            <person name="McCowan C."/>
            <person name="Murphy C."/>
            <person name="Pearson M."/>
            <person name="Priest M."/>
            <person name="Roberts A."/>
            <person name="Saif S."/>
            <person name="Shea T."/>
            <person name="Sykes S."/>
            <person name="Wortman J."/>
            <person name="Nusbaum C."/>
            <person name="Birren B."/>
        </authorList>
    </citation>
    <scope>NUCLEOTIDE SEQUENCE [LARGE SCALE GENOMIC DNA]</scope>
    <source>
        <strain evidence="4 5">BCC8398</strain>
    </source>
</reference>
<dbReference type="GO" id="GO:0000981">
    <property type="term" value="F:DNA-binding transcription factor activity, RNA polymerase II-specific"/>
    <property type="evidence" value="ECO:0007669"/>
    <property type="project" value="InterPro"/>
</dbReference>
<dbReference type="EMBL" id="KV700140">
    <property type="protein sequence ID" value="OCF30883.1"/>
    <property type="molecule type" value="Genomic_DNA"/>
</dbReference>
<dbReference type="PANTHER" id="PTHR47431:SF5">
    <property type="entry name" value="ZN(II)2CYS6 TRANSCRIPTION FACTOR (EUROFUNG)"/>
    <property type="match status" value="1"/>
</dbReference>
<evidence type="ECO:0000313" key="5">
    <source>
        <dbReference type="Proteomes" id="UP000092666"/>
    </source>
</evidence>
<evidence type="ECO:0000256" key="1">
    <source>
        <dbReference type="ARBA" id="ARBA00022723"/>
    </source>
</evidence>
<dbReference type="STRING" id="1296120.A0A1B9GIQ9"/>
<protein>
    <recommendedName>
        <fullName evidence="3">Xylanolytic transcriptional activator regulatory domain-containing protein</fullName>
    </recommendedName>
</protein>
<dbReference type="OrthoDB" id="2123952at2759"/>
<dbReference type="Pfam" id="PF04082">
    <property type="entry name" value="Fungal_trans"/>
    <property type="match status" value="1"/>
</dbReference>
<evidence type="ECO:0000256" key="2">
    <source>
        <dbReference type="ARBA" id="ARBA00023242"/>
    </source>
</evidence>
<dbReference type="GO" id="GO:0008270">
    <property type="term" value="F:zinc ion binding"/>
    <property type="evidence" value="ECO:0007669"/>
    <property type="project" value="InterPro"/>
</dbReference>
<feature type="domain" description="Xylanolytic transcriptional activator regulatory" evidence="3">
    <location>
        <begin position="125"/>
        <end position="327"/>
    </location>
</feature>
<evidence type="ECO:0000313" key="4">
    <source>
        <dbReference type="EMBL" id="OCF30883.1"/>
    </source>
</evidence>
<dbReference type="AlphaFoldDB" id="A0A1B9GIQ9"/>
<accession>A0A1B9GIQ9</accession>
<reference evidence="5" key="2">
    <citation type="submission" date="2013-12" db="EMBL/GenBank/DDBJ databases">
        <title>Evolution of pathogenesis and genome organization in the Tremellales.</title>
        <authorList>
            <person name="Cuomo C."/>
            <person name="Litvintseva A."/>
            <person name="Heitman J."/>
            <person name="Chen Y."/>
            <person name="Sun S."/>
            <person name="Springer D."/>
            <person name="Dromer F."/>
            <person name="Young S."/>
            <person name="Zeng Q."/>
            <person name="Chapman S."/>
            <person name="Gujja S."/>
            <person name="Saif S."/>
            <person name="Birren B."/>
        </authorList>
    </citation>
    <scope>NUCLEOTIDE SEQUENCE [LARGE SCALE GENOMIC DNA]</scope>
    <source>
        <strain evidence="5">BCC8398</strain>
    </source>
</reference>
<dbReference type="InterPro" id="IPR001138">
    <property type="entry name" value="Zn2Cys6_DnaBD"/>
</dbReference>
<dbReference type="InterPro" id="IPR036864">
    <property type="entry name" value="Zn2-C6_fun-type_DNA-bd_sf"/>
</dbReference>
<dbReference type="GO" id="GO:0006351">
    <property type="term" value="P:DNA-templated transcription"/>
    <property type="evidence" value="ECO:0007669"/>
    <property type="project" value="InterPro"/>
</dbReference>
<keyword evidence="2" id="KW-0539">Nucleus</keyword>
<dbReference type="Gene3D" id="4.10.240.10">
    <property type="entry name" value="Zn(2)-C6 fungal-type DNA-binding domain"/>
    <property type="match status" value="1"/>
</dbReference>
<name>A0A1B9GIQ9_9TREE</name>
<dbReference type="Proteomes" id="UP000092666">
    <property type="component" value="Unassembled WGS sequence"/>
</dbReference>
<dbReference type="SUPFAM" id="SSF57701">
    <property type="entry name" value="Zn2/Cys6 DNA-binding domain"/>
    <property type="match status" value="1"/>
</dbReference>
<evidence type="ECO:0000259" key="3">
    <source>
        <dbReference type="Pfam" id="PF04082"/>
    </source>
</evidence>
<dbReference type="CDD" id="cd12148">
    <property type="entry name" value="fungal_TF_MHR"/>
    <property type="match status" value="1"/>
</dbReference>
<dbReference type="PANTHER" id="PTHR47431">
    <property type="entry name" value="ZN(II)2CYS6 TRANSCRIPTION FACTOR (EUROFUNG)-RELATED"/>
    <property type="match status" value="1"/>
</dbReference>
<organism evidence="4 5">
    <name type="scientific">Kwoniella heveanensis BCC8398</name>
    <dbReference type="NCBI Taxonomy" id="1296120"/>
    <lineage>
        <taxon>Eukaryota</taxon>
        <taxon>Fungi</taxon>
        <taxon>Dikarya</taxon>
        <taxon>Basidiomycota</taxon>
        <taxon>Agaricomycotina</taxon>
        <taxon>Tremellomycetes</taxon>
        <taxon>Tremellales</taxon>
        <taxon>Cryptococcaceae</taxon>
        <taxon>Kwoniella</taxon>
    </lineage>
</organism>